<dbReference type="Proteomes" id="UP000245340">
    <property type="component" value="Unplaced"/>
</dbReference>
<organism evidence="2 3">
    <name type="scientific">Odobenus rosmarus divergens</name>
    <name type="common">Pacific walrus</name>
    <dbReference type="NCBI Taxonomy" id="9708"/>
    <lineage>
        <taxon>Eukaryota</taxon>
        <taxon>Metazoa</taxon>
        <taxon>Chordata</taxon>
        <taxon>Craniata</taxon>
        <taxon>Vertebrata</taxon>
        <taxon>Euteleostomi</taxon>
        <taxon>Mammalia</taxon>
        <taxon>Eutheria</taxon>
        <taxon>Laurasiatheria</taxon>
        <taxon>Carnivora</taxon>
        <taxon>Caniformia</taxon>
        <taxon>Pinnipedia</taxon>
        <taxon>Odobenidae</taxon>
        <taxon>Odobenus</taxon>
    </lineage>
</organism>
<evidence type="ECO:0000256" key="1">
    <source>
        <dbReference type="SAM" id="MobiDB-lite"/>
    </source>
</evidence>
<feature type="compositionally biased region" description="Low complexity" evidence="1">
    <location>
        <begin position="34"/>
        <end position="56"/>
    </location>
</feature>
<dbReference type="AlphaFoldDB" id="A0A9B0M0D5"/>
<protein>
    <submittedName>
        <fullName evidence="3">Uncharacterized protein LOC101376616</fullName>
    </submittedName>
</protein>
<reference evidence="3" key="1">
    <citation type="submission" date="2025-08" db="UniProtKB">
        <authorList>
            <consortium name="RefSeq"/>
        </authorList>
    </citation>
    <scope>IDENTIFICATION</scope>
</reference>
<evidence type="ECO:0000313" key="2">
    <source>
        <dbReference type="Proteomes" id="UP000245340"/>
    </source>
</evidence>
<feature type="region of interest" description="Disordered" evidence="1">
    <location>
        <begin position="1"/>
        <end position="62"/>
    </location>
</feature>
<feature type="region of interest" description="Disordered" evidence="1">
    <location>
        <begin position="94"/>
        <end position="118"/>
    </location>
</feature>
<proteinExistence type="predicted"/>
<accession>A0A9B0M0D5</accession>
<dbReference type="RefSeq" id="XP_004417412.1">
    <property type="nucleotide sequence ID" value="XM_004417355.1"/>
</dbReference>
<sequence>MARGPTAPRPPRPRSPSALPPAPALPPPPPPGGRWPSVRGRRSASPPLSAAARQASHAGRPGRVPALSASLLCRWTSPPSLLQSPRCLPQALLLPPGASAHDTNARSEQQRQPRLQRRPRRWRQLGLRGAGLLNMRMRLAFPPPPACPPPREWSWGLNYPLRKSQTMAKFLPPQSPGQSMQLLLRQLR</sequence>
<gene>
    <name evidence="3" type="primary">LOC101376616</name>
</gene>
<name>A0A9B0M0D5_ODORO</name>
<evidence type="ECO:0000313" key="3">
    <source>
        <dbReference type="RefSeq" id="XP_004417412.1"/>
    </source>
</evidence>
<keyword evidence="2" id="KW-1185">Reference proteome</keyword>
<feature type="compositionally biased region" description="Pro residues" evidence="1">
    <location>
        <begin position="7"/>
        <end position="33"/>
    </location>
</feature>